<gene>
    <name evidence="1" type="ORF">SAMN04489726_0765</name>
</gene>
<dbReference type="AlphaFoldDB" id="A0A1G9RYG5"/>
<reference evidence="1 2" key="1">
    <citation type="submission" date="2016-10" db="EMBL/GenBank/DDBJ databases">
        <authorList>
            <person name="de Groot N.N."/>
        </authorList>
    </citation>
    <scope>NUCLEOTIDE SEQUENCE [LARGE SCALE GENOMIC DNA]</scope>
    <source>
        <strain evidence="1 2">DSM 44149</strain>
    </source>
</reference>
<name>A0A1G9RYG5_ALLAB</name>
<dbReference type="EMBL" id="LT629701">
    <property type="protein sequence ID" value="SDM28077.1"/>
    <property type="molecule type" value="Genomic_DNA"/>
</dbReference>
<accession>A0A1G9RYG5</accession>
<proteinExistence type="predicted"/>
<evidence type="ECO:0000313" key="2">
    <source>
        <dbReference type="Proteomes" id="UP000183376"/>
    </source>
</evidence>
<keyword evidence="2" id="KW-1185">Reference proteome</keyword>
<organism evidence="1 2">
    <name type="scientific">Allokutzneria albata</name>
    <name type="common">Kibdelosporangium albatum</name>
    <dbReference type="NCBI Taxonomy" id="211114"/>
    <lineage>
        <taxon>Bacteria</taxon>
        <taxon>Bacillati</taxon>
        <taxon>Actinomycetota</taxon>
        <taxon>Actinomycetes</taxon>
        <taxon>Pseudonocardiales</taxon>
        <taxon>Pseudonocardiaceae</taxon>
        <taxon>Allokutzneria</taxon>
    </lineage>
</organism>
<dbReference type="STRING" id="211114.SAMN04489726_0765"/>
<evidence type="ECO:0000313" key="1">
    <source>
        <dbReference type="EMBL" id="SDM28077.1"/>
    </source>
</evidence>
<dbReference type="Proteomes" id="UP000183376">
    <property type="component" value="Chromosome I"/>
</dbReference>
<protein>
    <submittedName>
        <fullName evidence="1">Uncharacterized protein</fullName>
    </submittedName>
</protein>
<sequence>MMTVRCGHHGCMAERGESRWSKLPERVLPQEWVEAKEAEPVPGSVLEADANKEQREALNLLERVGLG</sequence>